<keyword evidence="4" id="KW-0443">Lipid metabolism</keyword>
<feature type="domain" description="Acyl-CoA thioesterase-like N-terminal HotDog" evidence="10">
    <location>
        <begin position="51"/>
        <end position="129"/>
    </location>
</feature>
<dbReference type="Gene3D" id="2.40.160.210">
    <property type="entry name" value="Acyl-CoA thioesterase, double hotdog domain"/>
    <property type="match status" value="1"/>
</dbReference>
<keyword evidence="12" id="KW-1185">Reference proteome</keyword>
<evidence type="ECO:0000256" key="1">
    <source>
        <dbReference type="ARBA" id="ARBA00006538"/>
    </source>
</evidence>
<evidence type="ECO:0000256" key="8">
    <source>
        <dbReference type="SAM" id="MobiDB-lite"/>
    </source>
</evidence>
<evidence type="ECO:0000256" key="6">
    <source>
        <dbReference type="ARBA" id="ARBA00071120"/>
    </source>
</evidence>
<dbReference type="CDD" id="cd03445">
    <property type="entry name" value="Thioesterase_II_repeat2"/>
    <property type="match status" value="1"/>
</dbReference>
<dbReference type="EMBL" id="JAERTX010000009">
    <property type="protein sequence ID" value="MBM9460589.1"/>
    <property type="molecule type" value="Genomic_DNA"/>
</dbReference>
<dbReference type="PANTHER" id="PTHR11066">
    <property type="entry name" value="ACYL-COA THIOESTERASE"/>
    <property type="match status" value="1"/>
</dbReference>
<accession>A0A938Y7F4</accession>
<dbReference type="InterPro" id="IPR025652">
    <property type="entry name" value="TesB_C"/>
</dbReference>
<evidence type="ECO:0000256" key="4">
    <source>
        <dbReference type="ARBA" id="ARBA00023098"/>
    </source>
</evidence>
<dbReference type="CDD" id="cd03444">
    <property type="entry name" value="Thioesterase_II_repeat1"/>
    <property type="match status" value="1"/>
</dbReference>
<evidence type="ECO:0000313" key="11">
    <source>
        <dbReference type="EMBL" id="MBM9460589.1"/>
    </source>
</evidence>
<dbReference type="GO" id="GO:0009062">
    <property type="term" value="P:fatty acid catabolic process"/>
    <property type="evidence" value="ECO:0007669"/>
    <property type="project" value="TreeGrafter"/>
</dbReference>
<gene>
    <name evidence="11" type="ORF">JK386_11800</name>
</gene>
<dbReference type="SUPFAM" id="SSF54637">
    <property type="entry name" value="Thioesterase/thiol ester dehydrase-isomerase"/>
    <property type="match status" value="2"/>
</dbReference>
<dbReference type="RefSeq" id="WP_205291896.1">
    <property type="nucleotide sequence ID" value="NZ_CP074406.1"/>
</dbReference>
<dbReference type="InterPro" id="IPR029069">
    <property type="entry name" value="HotDog_dom_sf"/>
</dbReference>
<sequence length="309" mass="34246">MSDATAYAGAEDGAEDGAGGSPGEATRKLVDLLDLERLDTDLFRGTQPDTVRQRVYGGQVAAQALIAAMRTVEEGMHPHSLHSYFLLPGDYNVPIIYDVERIRDGKSFVTRRVLARQHGRAIYYQTVSFQRLEEGLEHQDVMPEVKAPEEGMDLVELMTQRGADDGLGREWAALDVRWLGNSAFGLEPDAMHPSRTQVWIRVAGQLSDDVSEHLAMFAYASDVSLLGAALSAHPETGPTKVQMASLDHTIWFHRPFRADEWWLYDQWSPSASGARGLALGRIFTQDGTLVATVAQEGLIRPRPDKPQQY</sequence>
<comment type="caution">
    <text evidence="11">The sequence shown here is derived from an EMBL/GenBank/DDBJ whole genome shotgun (WGS) entry which is preliminary data.</text>
</comment>
<dbReference type="PANTHER" id="PTHR11066:SF34">
    <property type="entry name" value="ACYL-COENZYME A THIOESTERASE 8"/>
    <property type="match status" value="1"/>
</dbReference>
<dbReference type="AlphaFoldDB" id="A0A938Y7F4"/>
<evidence type="ECO:0000256" key="5">
    <source>
        <dbReference type="ARBA" id="ARBA00050943"/>
    </source>
</evidence>
<evidence type="ECO:0000259" key="9">
    <source>
        <dbReference type="Pfam" id="PF02551"/>
    </source>
</evidence>
<dbReference type="Pfam" id="PF02551">
    <property type="entry name" value="Acyl_CoA_thio"/>
    <property type="match status" value="1"/>
</dbReference>
<dbReference type="Proteomes" id="UP000663791">
    <property type="component" value="Unassembled WGS sequence"/>
</dbReference>
<dbReference type="FunFam" id="2.40.160.210:FF:000001">
    <property type="entry name" value="Acyl-CoA thioesterase II"/>
    <property type="match status" value="1"/>
</dbReference>
<dbReference type="InterPro" id="IPR003703">
    <property type="entry name" value="Acyl_CoA_thio"/>
</dbReference>
<evidence type="ECO:0000313" key="12">
    <source>
        <dbReference type="Proteomes" id="UP000663791"/>
    </source>
</evidence>
<reference evidence="11" key="1">
    <citation type="submission" date="2021-01" db="EMBL/GenBank/DDBJ databases">
        <title>Novel species in genus Nocardioides.</title>
        <authorList>
            <person name="Zhang G."/>
        </authorList>
    </citation>
    <scope>NUCLEOTIDE SEQUENCE</scope>
    <source>
        <strain evidence="11">Zg-536</strain>
    </source>
</reference>
<dbReference type="InterPro" id="IPR042171">
    <property type="entry name" value="Acyl-CoA_hotdog"/>
</dbReference>
<proteinExistence type="inferred from homology"/>
<feature type="domain" description="Acyl-CoA thioesterase 2 C-terminal" evidence="9">
    <location>
        <begin position="195"/>
        <end position="298"/>
    </location>
</feature>
<dbReference type="GO" id="GO:0047617">
    <property type="term" value="F:fatty acyl-CoA hydrolase activity"/>
    <property type="evidence" value="ECO:0007669"/>
    <property type="project" value="UniProtKB-EC"/>
</dbReference>
<evidence type="ECO:0000256" key="2">
    <source>
        <dbReference type="ARBA" id="ARBA00011881"/>
    </source>
</evidence>
<protein>
    <recommendedName>
        <fullName evidence="6">Acyl-CoA thioesterase 2</fullName>
    </recommendedName>
    <alternativeName>
        <fullName evidence="7">Thioesterase II</fullName>
    </alternativeName>
</protein>
<feature type="compositionally biased region" description="Low complexity" evidence="8">
    <location>
        <begin position="1"/>
        <end position="11"/>
    </location>
</feature>
<keyword evidence="3" id="KW-0378">Hydrolase</keyword>
<evidence type="ECO:0000256" key="7">
    <source>
        <dbReference type="ARBA" id="ARBA00079653"/>
    </source>
</evidence>
<evidence type="ECO:0000259" key="10">
    <source>
        <dbReference type="Pfam" id="PF13622"/>
    </source>
</evidence>
<dbReference type="GO" id="GO:0006637">
    <property type="term" value="P:acyl-CoA metabolic process"/>
    <property type="evidence" value="ECO:0007669"/>
    <property type="project" value="InterPro"/>
</dbReference>
<comment type="catalytic activity">
    <reaction evidence="5">
        <text>a fatty acyl-CoA + H2O = a fatty acid + CoA + H(+)</text>
        <dbReference type="Rhea" id="RHEA:16781"/>
        <dbReference type="ChEBI" id="CHEBI:15377"/>
        <dbReference type="ChEBI" id="CHEBI:15378"/>
        <dbReference type="ChEBI" id="CHEBI:28868"/>
        <dbReference type="ChEBI" id="CHEBI:57287"/>
        <dbReference type="ChEBI" id="CHEBI:77636"/>
        <dbReference type="EC" id="3.1.2.20"/>
    </reaction>
    <physiologicalReaction direction="left-to-right" evidence="5">
        <dbReference type="Rhea" id="RHEA:16782"/>
    </physiologicalReaction>
</comment>
<name>A0A938Y7F4_9ACTN</name>
<comment type="subunit">
    <text evidence="2">Homotetramer.</text>
</comment>
<feature type="region of interest" description="Disordered" evidence="8">
    <location>
        <begin position="1"/>
        <end position="23"/>
    </location>
</feature>
<dbReference type="InterPro" id="IPR049449">
    <property type="entry name" value="TesB_ACOT8-like_N"/>
</dbReference>
<evidence type="ECO:0000256" key="3">
    <source>
        <dbReference type="ARBA" id="ARBA00022801"/>
    </source>
</evidence>
<organism evidence="11 12">
    <name type="scientific">Nocardioides faecalis</name>
    <dbReference type="NCBI Taxonomy" id="2803858"/>
    <lineage>
        <taxon>Bacteria</taxon>
        <taxon>Bacillati</taxon>
        <taxon>Actinomycetota</taxon>
        <taxon>Actinomycetes</taxon>
        <taxon>Propionibacteriales</taxon>
        <taxon>Nocardioidaceae</taxon>
        <taxon>Nocardioides</taxon>
    </lineage>
</organism>
<comment type="similarity">
    <text evidence="1">Belongs to the C/M/P thioester hydrolase family.</text>
</comment>
<dbReference type="Pfam" id="PF13622">
    <property type="entry name" value="4HBT_3"/>
    <property type="match status" value="1"/>
</dbReference>